<feature type="transmembrane region" description="Helical" evidence="9">
    <location>
        <begin position="63"/>
        <end position="85"/>
    </location>
</feature>
<feature type="transmembrane region" description="Helical" evidence="9">
    <location>
        <begin position="210"/>
        <end position="230"/>
    </location>
</feature>
<evidence type="ECO:0000256" key="3">
    <source>
        <dbReference type="ARBA" id="ARBA00022448"/>
    </source>
</evidence>
<keyword evidence="6 8" id="KW-1133">Transmembrane helix</keyword>
<evidence type="ECO:0000313" key="11">
    <source>
        <dbReference type="Proteomes" id="UP000315995"/>
    </source>
</evidence>
<dbReference type="AlphaFoldDB" id="A0A4Y6PZ62"/>
<feature type="transmembrane region" description="Helical" evidence="9">
    <location>
        <begin position="260"/>
        <end position="288"/>
    </location>
</feature>
<comment type="subcellular location">
    <subcellularLocation>
        <location evidence="1 8">Cell membrane</location>
        <topology evidence="1 8">Multi-pass membrane protein</topology>
    </subcellularLocation>
</comment>
<feature type="transmembrane region" description="Helical" evidence="9">
    <location>
        <begin position="398"/>
        <end position="427"/>
    </location>
</feature>
<evidence type="ECO:0000313" key="10">
    <source>
        <dbReference type="EMBL" id="QDG53035.1"/>
    </source>
</evidence>
<evidence type="ECO:0000256" key="5">
    <source>
        <dbReference type="ARBA" id="ARBA00022692"/>
    </source>
</evidence>
<keyword evidence="4 8" id="KW-1003">Cell membrane</keyword>
<dbReference type="RefSeq" id="WP_141199496.1">
    <property type="nucleotide sequence ID" value="NZ_CP041186.1"/>
</dbReference>
<evidence type="ECO:0000256" key="7">
    <source>
        <dbReference type="ARBA" id="ARBA00023136"/>
    </source>
</evidence>
<dbReference type="PIRSF" id="PIRSF005353">
    <property type="entry name" value="PbuG"/>
    <property type="match status" value="1"/>
</dbReference>
<keyword evidence="5 8" id="KW-0812">Transmembrane</keyword>
<feature type="transmembrane region" description="Helical" evidence="9">
    <location>
        <begin position="342"/>
        <end position="360"/>
    </location>
</feature>
<feature type="transmembrane region" description="Helical" evidence="9">
    <location>
        <begin position="148"/>
        <end position="172"/>
    </location>
</feature>
<accession>A0A4Y6PZ62</accession>
<feature type="transmembrane region" description="Helical" evidence="9">
    <location>
        <begin position="439"/>
        <end position="455"/>
    </location>
</feature>
<organism evidence="10 11">
    <name type="scientific">Persicimonas caeni</name>
    <dbReference type="NCBI Taxonomy" id="2292766"/>
    <lineage>
        <taxon>Bacteria</taxon>
        <taxon>Deltaproteobacteria</taxon>
        <taxon>Bradymonadales</taxon>
        <taxon>Bradymonadaceae</taxon>
        <taxon>Persicimonas</taxon>
    </lineage>
</organism>
<feature type="transmembrane region" description="Helical" evidence="9">
    <location>
        <begin position="308"/>
        <end position="330"/>
    </location>
</feature>
<evidence type="ECO:0000256" key="4">
    <source>
        <dbReference type="ARBA" id="ARBA00022475"/>
    </source>
</evidence>
<feature type="transmembrane region" description="Helical" evidence="9">
    <location>
        <begin position="367"/>
        <end position="386"/>
    </location>
</feature>
<dbReference type="InterPro" id="IPR006043">
    <property type="entry name" value="NCS2"/>
</dbReference>
<reference evidence="10 11" key="1">
    <citation type="submission" date="2019-06" db="EMBL/GenBank/DDBJ databases">
        <title>Persicimonas caeni gen. nov., sp. nov., a predatory bacterium isolated from solar saltern.</title>
        <authorList>
            <person name="Wang S."/>
        </authorList>
    </citation>
    <scope>NUCLEOTIDE SEQUENCE [LARGE SCALE GENOMIC DNA]</scope>
    <source>
        <strain evidence="10 11">YN101</strain>
    </source>
</reference>
<evidence type="ECO:0000256" key="2">
    <source>
        <dbReference type="ARBA" id="ARBA00005697"/>
    </source>
</evidence>
<comment type="similarity">
    <text evidence="2 8">Belongs to the nucleobase:cation symporter-2 (NCS2) (TC 2.A.40) family. Azg-like subfamily.</text>
</comment>
<proteinExistence type="inferred from homology"/>
<dbReference type="GO" id="GO:0005345">
    <property type="term" value="F:purine nucleobase transmembrane transporter activity"/>
    <property type="evidence" value="ECO:0007669"/>
    <property type="project" value="TreeGrafter"/>
</dbReference>
<dbReference type="EMBL" id="CP041186">
    <property type="protein sequence ID" value="QDG53035.1"/>
    <property type="molecule type" value="Genomic_DNA"/>
</dbReference>
<feature type="transmembrane region" description="Helical" evidence="9">
    <location>
        <begin position="184"/>
        <end position="203"/>
    </location>
</feature>
<dbReference type="PANTHER" id="PTHR43337:SF1">
    <property type="entry name" value="XANTHINE_URACIL PERMEASE C887.17-RELATED"/>
    <property type="match status" value="1"/>
</dbReference>
<dbReference type="Proteomes" id="UP000315995">
    <property type="component" value="Chromosome"/>
</dbReference>
<dbReference type="GO" id="GO:0005886">
    <property type="term" value="C:plasma membrane"/>
    <property type="evidence" value="ECO:0007669"/>
    <property type="project" value="UniProtKB-SubCell"/>
</dbReference>
<protein>
    <submittedName>
        <fullName evidence="10">NCS2 family permease</fullName>
    </submittedName>
</protein>
<sequence>MTDEPESAPNPGPLDRFFGLSEANTSPGAEMRAGLTTFLTMAYILFVNPSILAQAIQIEDANVTAQLLTATALAACFGTLVMGLVARFPFALAPGMGLNAYFAFTVVLGMGIPWQTALGAVFISGLVFVLLSFGGVRQAIVNAIPGDLQIATSAGIGLFLAIIGASNAGIVADHPVTLVTLGDVASPGVALALGGFLITAVLMALRVRGAILAGIVLTSVAAVVLGAPVFDGEAFGGLSEGVIRAPAWPVDLFAKLDLTAALSLGLLDVVFIFFFVDLFDTAGTLVGLGHKAGYMDEEGRLPGASRAFFSDAIATCFGAILGTSTTTSYVESAAGVEEGGRTGLTAVAVALLFGLSIFLWPLASAVPLVATAPALIIVGALMMSHIGEVDWSDVRVSVPAFVTIIGMPLTYSIANGISFGIISWVVIHLLSGKGRDVHPILYVLAVLLVVRYAWLGGA</sequence>
<dbReference type="OrthoDB" id="9808458at2"/>
<keyword evidence="3 8" id="KW-0813">Transport</keyword>
<evidence type="ECO:0000256" key="6">
    <source>
        <dbReference type="ARBA" id="ARBA00022989"/>
    </source>
</evidence>
<accession>A0A5B8YBG4</accession>
<evidence type="ECO:0000256" key="9">
    <source>
        <dbReference type="SAM" id="Phobius"/>
    </source>
</evidence>
<feature type="transmembrane region" description="Helical" evidence="9">
    <location>
        <begin position="35"/>
        <end position="57"/>
    </location>
</feature>
<name>A0A4Y6PZ62_PERCE</name>
<evidence type="ECO:0000256" key="1">
    <source>
        <dbReference type="ARBA" id="ARBA00004651"/>
    </source>
</evidence>
<keyword evidence="7 8" id="KW-0472">Membrane</keyword>
<feature type="transmembrane region" description="Helical" evidence="9">
    <location>
        <begin position="92"/>
        <end position="112"/>
    </location>
</feature>
<dbReference type="PANTHER" id="PTHR43337">
    <property type="entry name" value="XANTHINE/URACIL PERMEASE C887.17-RELATED"/>
    <property type="match status" value="1"/>
</dbReference>
<dbReference type="Pfam" id="PF00860">
    <property type="entry name" value="Xan_ur_permease"/>
    <property type="match status" value="1"/>
</dbReference>
<evidence type="ECO:0000256" key="8">
    <source>
        <dbReference type="PIRNR" id="PIRNR005353"/>
    </source>
</evidence>
<dbReference type="InterPro" id="IPR026033">
    <property type="entry name" value="Azg-like_bact_archaea"/>
</dbReference>
<gene>
    <name evidence="10" type="ORF">FIV42_20490</name>
</gene>
<dbReference type="InterPro" id="IPR045018">
    <property type="entry name" value="Azg-like"/>
</dbReference>
<keyword evidence="11" id="KW-1185">Reference proteome</keyword>
<feature type="transmembrane region" description="Helical" evidence="9">
    <location>
        <begin position="118"/>
        <end position="136"/>
    </location>
</feature>